<dbReference type="GO" id="GO:0003723">
    <property type="term" value="F:RNA binding"/>
    <property type="evidence" value="ECO:0007669"/>
    <property type="project" value="InterPro"/>
</dbReference>
<evidence type="ECO:0000256" key="1">
    <source>
        <dbReference type="ARBA" id="ARBA00023118"/>
    </source>
</evidence>
<dbReference type="NCBIfam" id="TIGR01868">
    <property type="entry name" value="casD_Cas5e"/>
    <property type="match status" value="1"/>
</dbReference>
<evidence type="ECO:0000313" key="2">
    <source>
        <dbReference type="EMBL" id="APJ02801.1"/>
    </source>
</evidence>
<dbReference type="InterPro" id="IPR010147">
    <property type="entry name" value="CRISPR-assoc_prot_CasD"/>
</dbReference>
<dbReference type="RefSeq" id="WP_148696509.1">
    <property type="nucleotide sequence ID" value="NZ_CP017834.1"/>
</dbReference>
<sequence>MTQYWSLCINLQGPMQAWGVESKLTFKSTSLAPSKSGVIGIIASSLGIERNNIDYLSKLSQLKFATVCLEKKPKFILKDYHTISDVSQCNGKIKDTELTDRFYLIDWHFLAIIEGDNQLLEKIKYALQYPKWHVFLGRKCCPPASPFIYKNALKECSIEDLLSINGDYLCYKETNITNKILNSKSEFDDVISYEDRTFSKKTYFEDRIDLIKLQDTIFPLKEQKNAILHEN</sequence>
<dbReference type="NCBIfam" id="TIGR02593">
    <property type="entry name" value="CRISPR_cas5"/>
    <property type="match status" value="1"/>
</dbReference>
<dbReference type="GO" id="GO:0043571">
    <property type="term" value="P:maintenance of CRISPR repeat elements"/>
    <property type="evidence" value="ECO:0007669"/>
    <property type="project" value="InterPro"/>
</dbReference>
<dbReference type="Gene3D" id="3.30.70.2660">
    <property type="match status" value="1"/>
</dbReference>
<keyword evidence="1" id="KW-0051">Antiviral defense</keyword>
<gene>
    <name evidence="2" type="ORF">AXG55_02215</name>
</gene>
<dbReference type="InterPro" id="IPR013422">
    <property type="entry name" value="CRISPR-assoc_prot_Cas5_N"/>
</dbReference>
<dbReference type="STRING" id="1915309.AXG55_02215"/>
<dbReference type="KEGG" id="saqi:AXG55_02215"/>
<dbReference type="InterPro" id="IPR021124">
    <property type="entry name" value="CRISPR-assoc_prot_Cas5"/>
</dbReference>
<dbReference type="Pfam" id="PF09704">
    <property type="entry name" value="Cas_Cas5d"/>
    <property type="match status" value="1"/>
</dbReference>
<protein>
    <submittedName>
        <fullName evidence="2">Type I-E CRISPR-associated protein Cas5/CasD</fullName>
    </submittedName>
</protein>
<organism evidence="2 3">
    <name type="scientific">Silvanigrella aquatica</name>
    <dbReference type="NCBI Taxonomy" id="1915309"/>
    <lineage>
        <taxon>Bacteria</taxon>
        <taxon>Pseudomonadati</taxon>
        <taxon>Bdellovibrionota</taxon>
        <taxon>Oligoflexia</taxon>
        <taxon>Silvanigrellales</taxon>
        <taxon>Silvanigrellaceae</taxon>
        <taxon>Silvanigrella</taxon>
    </lineage>
</organism>
<dbReference type="EMBL" id="CP017834">
    <property type="protein sequence ID" value="APJ02801.1"/>
    <property type="molecule type" value="Genomic_DNA"/>
</dbReference>
<keyword evidence="3" id="KW-1185">Reference proteome</keyword>
<reference evidence="2 3" key="1">
    <citation type="submission" date="2016-10" db="EMBL/GenBank/DDBJ databases">
        <title>Silvanigrella aquatica sp. nov., isolated from a freshwater lake located in the Black Forest, Germany, description of Silvanigrellaceae fam. nov., Silvanigrellales ord. nov., reclassification of the order Bdellovibrionales in the class Oligoflexia, reclassification of the families Bacteriovoracaceae and Halobacteriovoraceae in the new order Bacteriovoracales ord. nov., and reclassification of the family Pseudobacteriovoracaceae in the order Oligoflexiales.</title>
        <authorList>
            <person name="Hahn M.W."/>
            <person name="Schmidt J."/>
            <person name="Koll U."/>
            <person name="Rohde M."/>
            <person name="Verbag S."/>
            <person name="Pitt A."/>
            <person name="Nakai R."/>
            <person name="Naganuma T."/>
            <person name="Lang E."/>
        </authorList>
    </citation>
    <scope>NUCLEOTIDE SEQUENCE [LARGE SCALE GENOMIC DNA]</scope>
    <source>
        <strain evidence="2 3">MWH-Nonnen-W8red</strain>
    </source>
</reference>
<dbReference type="GO" id="GO:0051607">
    <property type="term" value="P:defense response to virus"/>
    <property type="evidence" value="ECO:0007669"/>
    <property type="project" value="UniProtKB-KW"/>
</dbReference>
<proteinExistence type="predicted"/>
<dbReference type="OrthoDB" id="5704083at2"/>
<dbReference type="Proteomes" id="UP000184731">
    <property type="component" value="Chromosome"/>
</dbReference>
<name>A0A1L4CXW2_9BACT</name>
<accession>A0A1L4CXW2</accession>
<evidence type="ECO:0000313" key="3">
    <source>
        <dbReference type="Proteomes" id="UP000184731"/>
    </source>
</evidence>
<dbReference type="AlphaFoldDB" id="A0A1L4CXW2"/>